<dbReference type="GO" id="GO:0008270">
    <property type="term" value="F:zinc ion binding"/>
    <property type="evidence" value="ECO:0007669"/>
    <property type="project" value="InterPro"/>
</dbReference>
<dbReference type="Gene3D" id="3.30.720.50">
    <property type="match status" value="2"/>
</dbReference>
<dbReference type="PANTHER" id="PTHR13417">
    <property type="entry name" value="E3 UBIQUITIN-PROTEIN LIGASE RNF146"/>
    <property type="match status" value="1"/>
</dbReference>
<keyword evidence="4" id="KW-1185">Reference proteome</keyword>
<dbReference type="InterPro" id="IPR033509">
    <property type="entry name" value="RNF146"/>
</dbReference>
<dbReference type="GO" id="GO:0072572">
    <property type="term" value="F:poly-ADP-D-ribose binding"/>
    <property type="evidence" value="ECO:0007669"/>
    <property type="project" value="InterPro"/>
</dbReference>
<dbReference type="Pfam" id="PF02825">
    <property type="entry name" value="WWE"/>
    <property type="match status" value="2"/>
</dbReference>
<evidence type="ECO:0000313" key="4">
    <source>
        <dbReference type="Proteomes" id="UP000230233"/>
    </source>
</evidence>
<evidence type="ECO:0000259" key="2">
    <source>
        <dbReference type="PROSITE" id="PS50918"/>
    </source>
</evidence>
<dbReference type="InterPro" id="IPR018123">
    <property type="entry name" value="WWE-dom_subgr"/>
</dbReference>
<accession>A0A2G5STA3</accession>
<dbReference type="GO" id="GO:0005737">
    <property type="term" value="C:cytoplasm"/>
    <property type="evidence" value="ECO:0007669"/>
    <property type="project" value="TreeGrafter"/>
</dbReference>
<dbReference type="GO" id="GO:0016055">
    <property type="term" value="P:Wnt signaling pathway"/>
    <property type="evidence" value="ECO:0007669"/>
    <property type="project" value="InterPro"/>
</dbReference>
<dbReference type="PANTHER" id="PTHR13417:SF7">
    <property type="entry name" value="RING-TYPE DOMAIN-CONTAINING PROTEIN"/>
    <property type="match status" value="1"/>
</dbReference>
<dbReference type="OrthoDB" id="10065815at2759"/>
<comment type="caution">
    <text evidence="3">The sequence shown here is derived from an EMBL/GenBank/DDBJ whole genome shotgun (WGS) entry which is preliminary data.</text>
</comment>
<dbReference type="InterPro" id="IPR004170">
    <property type="entry name" value="WWE_dom"/>
</dbReference>
<gene>
    <name evidence="3" type="primary">Cnig_chr_X.g24290</name>
    <name evidence="3" type="ORF">B9Z55_024290</name>
</gene>
<proteinExistence type="predicted"/>
<dbReference type="EMBL" id="PDUG01000006">
    <property type="protein sequence ID" value="PIC18375.1"/>
    <property type="molecule type" value="Genomic_DNA"/>
</dbReference>
<dbReference type="AlphaFoldDB" id="A0A2G5STA3"/>
<dbReference type="SUPFAM" id="SSF117839">
    <property type="entry name" value="WWE domain"/>
    <property type="match status" value="2"/>
</dbReference>
<dbReference type="InterPro" id="IPR037197">
    <property type="entry name" value="WWE_dom_sf"/>
</dbReference>
<evidence type="ECO:0000256" key="1">
    <source>
        <dbReference type="SAM" id="MobiDB-lite"/>
    </source>
</evidence>
<evidence type="ECO:0000313" key="3">
    <source>
        <dbReference type="EMBL" id="PIC18375.1"/>
    </source>
</evidence>
<name>A0A2G5STA3_9PELO</name>
<dbReference type="GO" id="GO:0005634">
    <property type="term" value="C:nucleus"/>
    <property type="evidence" value="ECO:0007669"/>
    <property type="project" value="TreeGrafter"/>
</dbReference>
<dbReference type="GO" id="GO:0061630">
    <property type="term" value="F:ubiquitin protein ligase activity"/>
    <property type="evidence" value="ECO:0007669"/>
    <property type="project" value="InterPro"/>
</dbReference>
<feature type="compositionally biased region" description="Acidic residues" evidence="1">
    <location>
        <begin position="9"/>
        <end position="22"/>
    </location>
</feature>
<reference evidence="4" key="1">
    <citation type="submission" date="2017-10" db="EMBL/GenBank/DDBJ databases">
        <title>Rapid genome shrinkage in a self-fertile nematode reveals novel sperm competition proteins.</title>
        <authorList>
            <person name="Yin D."/>
            <person name="Schwarz E.M."/>
            <person name="Thomas C.G."/>
            <person name="Felde R.L."/>
            <person name="Korf I.F."/>
            <person name="Cutter A.D."/>
            <person name="Schartner C.M."/>
            <person name="Ralston E.J."/>
            <person name="Meyer B.J."/>
            <person name="Haag E.S."/>
        </authorList>
    </citation>
    <scope>NUCLEOTIDE SEQUENCE [LARGE SCALE GENOMIC DNA]</scope>
    <source>
        <strain evidence="4">JU1422</strain>
    </source>
</reference>
<sequence>MEQNVNDVREEEVEVEVEEEEEEEEEEKYVWIYFCPDLPSFCYWKDQPCYEFHPDLQDHIEESYQSRAKTCKVNETGSVWIINFVTKTRSDGECVPQEIERISVSERKDFNILGVAGVKYRVPVRKCPTCRGNMPETMFNNPRRYDVDVHMKCPPEVAADVFSYIKRQEGGTIFKSKKPGNRKFYWIYQARLFWYRYDPRTELVLEDCYRKNKKRCEVEICGKKFTIDIEKKIQVRGERHSERRCIQRIEAEDIYRYDVRGIAGIQCHFFPVTNRMLY</sequence>
<dbReference type="PROSITE" id="PS50918">
    <property type="entry name" value="WWE"/>
    <property type="match status" value="1"/>
</dbReference>
<protein>
    <recommendedName>
        <fullName evidence="2">WWE domain-containing protein</fullName>
    </recommendedName>
</protein>
<organism evidence="3 4">
    <name type="scientific">Caenorhabditis nigoni</name>
    <dbReference type="NCBI Taxonomy" id="1611254"/>
    <lineage>
        <taxon>Eukaryota</taxon>
        <taxon>Metazoa</taxon>
        <taxon>Ecdysozoa</taxon>
        <taxon>Nematoda</taxon>
        <taxon>Chromadorea</taxon>
        <taxon>Rhabditida</taxon>
        <taxon>Rhabditina</taxon>
        <taxon>Rhabditomorpha</taxon>
        <taxon>Rhabditoidea</taxon>
        <taxon>Rhabditidae</taxon>
        <taxon>Peloderinae</taxon>
        <taxon>Caenorhabditis</taxon>
    </lineage>
</organism>
<feature type="domain" description="WWE" evidence="2">
    <location>
        <begin position="172"/>
        <end position="248"/>
    </location>
</feature>
<feature type="region of interest" description="Disordered" evidence="1">
    <location>
        <begin position="1"/>
        <end position="22"/>
    </location>
</feature>
<dbReference type="Proteomes" id="UP000230233">
    <property type="component" value="Chromosome X"/>
</dbReference>
<dbReference type="GO" id="GO:0006511">
    <property type="term" value="P:ubiquitin-dependent protein catabolic process"/>
    <property type="evidence" value="ECO:0007669"/>
    <property type="project" value="TreeGrafter"/>
</dbReference>
<dbReference type="SMART" id="SM00678">
    <property type="entry name" value="WWE"/>
    <property type="match status" value="2"/>
</dbReference>